<name>A0A9W6GBN4_9ACTN</name>
<protein>
    <submittedName>
        <fullName evidence="2">Uncharacterized protein</fullName>
    </submittedName>
</protein>
<sequence length="56" mass="5999">MGSPFGAVFAPILRAGRQGRIRTVTGFGDRVLGPVRQHGERVIGPDSDRSDPQGRP</sequence>
<organism evidence="2 3">
    <name type="scientific">Glycomyces algeriensis</name>
    <dbReference type="NCBI Taxonomy" id="256037"/>
    <lineage>
        <taxon>Bacteria</taxon>
        <taxon>Bacillati</taxon>
        <taxon>Actinomycetota</taxon>
        <taxon>Actinomycetes</taxon>
        <taxon>Glycomycetales</taxon>
        <taxon>Glycomycetaceae</taxon>
        <taxon>Glycomyces</taxon>
    </lineage>
</organism>
<feature type="region of interest" description="Disordered" evidence="1">
    <location>
        <begin position="35"/>
        <end position="56"/>
    </location>
</feature>
<reference evidence="2" key="1">
    <citation type="submission" date="2022-12" db="EMBL/GenBank/DDBJ databases">
        <title>Reference genome sequencing for broad-spectrum identification of bacterial and archaeal isolates by mass spectrometry.</title>
        <authorList>
            <person name="Sekiguchi Y."/>
            <person name="Tourlousse D.M."/>
        </authorList>
    </citation>
    <scope>NUCLEOTIDE SEQUENCE</scope>
    <source>
        <strain evidence="2">LLR39Z86</strain>
    </source>
</reference>
<dbReference type="EMBL" id="BSDT01000001">
    <property type="protein sequence ID" value="GLI45094.1"/>
    <property type="molecule type" value="Genomic_DNA"/>
</dbReference>
<dbReference type="AlphaFoldDB" id="A0A9W6GBN4"/>
<gene>
    <name evidence="2" type="ORF">GALLR39Z86_49440</name>
</gene>
<evidence type="ECO:0000313" key="3">
    <source>
        <dbReference type="Proteomes" id="UP001144313"/>
    </source>
</evidence>
<evidence type="ECO:0000313" key="2">
    <source>
        <dbReference type="EMBL" id="GLI45094.1"/>
    </source>
</evidence>
<evidence type="ECO:0000256" key="1">
    <source>
        <dbReference type="SAM" id="MobiDB-lite"/>
    </source>
</evidence>
<dbReference type="Proteomes" id="UP001144313">
    <property type="component" value="Unassembled WGS sequence"/>
</dbReference>
<keyword evidence="3" id="KW-1185">Reference proteome</keyword>
<feature type="compositionally biased region" description="Basic and acidic residues" evidence="1">
    <location>
        <begin position="37"/>
        <end position="56"/>
    </location>
</feature>
<comment type="caution">
    <text evidence="2">The sequence shown here is derived from an EMBL/GenBank/DDBJ whole genome shotgun (WGS) entry which is preliminary data.</text>
</comment>
<proteinExistence type="predicted"/>
<accession>A0A9W6GBN4</accession>